<name>A0AAV1XFF9_LUPLU</name>
<comment type="caution">
    <text evidence="1">The sequence shown here is derived from an EMBL/GenBank/DDBJ whole genome shotgun (WGS) entry which is preliminary data.</text>
</comment>
<gene>
    <name evidence="1" type="ORF">LLUT_LOCUS20937</name>
</gene>
<sequence>MGYAFEIGARVIIYIMSDTEIHRIISSFIQEKAFLVCMVQSLILKISTIKLGRSLA</sequence>
<evidence type="ECO:0000313" key="1">
    <source>
        <dbReference type="EMBL" id="CAL0319877.1"/>
    </source>
</evidence>
<keyword evidence="2" id="KW-1185">Reference proteome</keyword>
<dbReference type="AlphaFoldDB" id="A0AAV1XFF9"/>
<protein>
    <submittedName>
        <fullName evidence="1">Uncharacterized protein</fullName>
    </submittedName>
</protein>
<dbReference type="Proteomes" id="UP001497480">
    <property type="component" value="Unassembled WGS sequence"/>
</dbReference>
<organism evidence="1 2">
    <name type="scientific">Lupinus luteus</name>
    <name type="common">European yellow lupine</name>
    <dbReference type="NCBI Taxonomy" id="3873"/>
    <lineage>
        <taxon>Eukaryota</taxon>
        <taxon>Viridiplantae</taxon>
        <taxon>Streptophyta</taxon>
        <taxon>Embryophyta</taxon>
        <taxon>Tracheophyta</taxon>
        <taxon>Spermatophyta</taxon>
        <taxon>Magnoliopsida</taxon>
        <taxon>eudicotyledons</taxon>
        <taxon>Gunneridae</taxon>
        <taxon>Pentapetalae</taxon>
        <taxon>rosids</taxon>
        <taxon>fabids</taxon>
        <taxon>Fabales</taxon>
        <taxon>Fabaceae</taxon>
        <taxon>Papilionoideae</taxon>
        <taxon>50 kb inversion clade</taxon>
        <taxon>genistoids sensu lato</taxon>
        <taxon>core genistoids</taxon>
        <taxon>Genisteae</taxon>
        <taxon>Lupinus</taxon>
    </lineage>
</organism>
<reference evidence="1 2" key="1">
    <citation type="submission" date="2024-03" db="EMBL/GenBank/DDBJ databases">
        <authorList>
            <person name="Martinez-Hernandez J."/>
        </authorList>
    </citation>
    <scope>NUCLEOTIDE SEQUENCE [LARGE SCALE GENOMIC DNA]</scope>
</reference>
<accession>A0AAV1XFF9</accession>
<proteinExistence type="predicted"/>
<evidence type="ECO:0000313" key="2">
    <source>
        <dbReference type="Proteomes" id="UP001497480"/>
    </source>
</evidence>
<dbReference type="EMBL" id="CAXHTB010000014">
    <property type="protein sequence ID" value="CAL0319877.1"/>
    <property type="molecule type" value="Genomic_DNA"/>
</dbReference>